<sequence>MLLPEVEILLFFAIPVKVKWLIVGTLGIHLLVDLSHGNFLTFLLYLSSIGFGYTYALTIWGIHGPFRRLHGLERLIIRLGNRFKRKFSQPTIYEASFSSNSKIYDFKTGRAILTDEEFMDACLSKIATKGKKSLTVMERFRLRRISKRKKKSQ</sequence>
<evidence type="ECO:0000313" key="3">
    <source>
        <dbReference type="Proteomes" id="UP000217838"/>
    </source>
</evidence>
<proteinExistence type="predicted"/>
<feature type="transmembrane region" description="Helical" evidence="1">
    <location>
        <begin position="42"/>
        <end position="62"/>
    </location>
</feature>
<keyword evidence="1" id="KW-0812">Transmembrane</keyword>
<keyword evidence="1" id="KW-1133">Transmembrane helix</keyword>
<organism evidence="2 3">
    <name type="scientific">Aerophobetes bacterium</name>
    <dbReference type="NCBI Taxonomy" id="2030807"/>
    <lineage>
        <taxon>Bacteria</taxon>
        <taxon>Candidatus Aerophobota</taxon>
    </lineage>
</organism>
<protein>
    <submittedName>
        <fullName evidence="2">Uncharacterized protein</fullName>
    </submittedName>
</protein>
<gene>
    <name evidence="2" type="ORF">COB11_04090</name>
</gene>
<dbReference type="Proteomes" id="UP000217838">
    <property type="component" value="Unassembled WGS sequence"/>
</dbReference>
<reference evidence="3" key="1">
    <citation type="submission" date="2017-08" db="EMBL/GenBank/DDBJ databases">
        <title>A dynamic microbial community with high functional redundancy inhabits the cold, oxic subseafloor aquifer.</title>
        <authorList>
            <person name="Tully B.J."/>
            <person name="Wheat C.G."/>
            <person name="Glazer B.T."/>
            <person name="Huber J.A."/>
        </authorList>
    </citation>
    <scope>NUCLEOTIDE SEQUENCE [LARGE SCALE GENOMIC DNA]</scope>
</reference>
<evidence type="ECO:0000313" key="2">
    <source>
        <dbReference type="EMBL" id="PCI94269.1"/>
    </source>
</evidence>
<evidence type="ECO:0000256" key="1">
    <source>
        <dbReference type="SAM" id="Phobius"/>
    </source>
</evidence>
<accession>A0A2A4YIG0</accession>
<feature type="transmembrane region" description="Helical" evidence="1">
    <location>
        <begin position="9"/>
        <end position="30"/>
    </location>
</feature>
<dbReference type="EMBL" id="NVUU01000042">
    <property type="protein sequence ID" value="PCI94269.1"/>
    <property type="molecule type" value="Genomic_DNA"/>
</dbReference>
<keyword evidence="1" id="KW-0472">Membrane</keyword>
<comment type="caution">
    <text evidence="2">The sequence shown here is derived from an EMBL/GenBank/DDBJ whole genome shotgun (WGS) entry which is preliminary data.</text>
</comment>
<name>A0A2A4YIG0_UNCAE</name>
<dbReference type="AlphaFoldDB" id="A0A2A4YIG0"/>